<evidence type="ECO:0000313" key="2">
    <source>
        <dbReference type="EMBL" id="OMP04536.1"/>
    </source>
</evidence>
<dbReference type="EMBL" id="AWUE01014245">
    <property type="protein sequence ID" value="OMP04536.1"/>
    <property type="molecule type" value="Genomic_DNA"/>
</dbReference>
<keyword evidence="1" id="KW-1133">Transmembrane helix</keyword>
<reference evidence="3" key="1">
    <citation type="submission" date="2013-09" db="EMBL/GenBank/DDBJ databases">
        <title>Corchorus olitorius genome sequencing.</title>
        <authorList>
            <person name="Alam M."/>
            <person name="Haque M.S."/>
            <person name="Islam M.S."/>
            <person name="Emdad E.M."/>
            <person name="Islam M.M."/>
            <person name="Ahmed B."/>
            <person name="Halim A."/>
            <person name="Hossen Q.M.M."/>
            <person name="Hossain M.Z."/>
            <person name="Ahmed R."/>
            <person name="Khan M.M."/>
            <person name="Islam R."/>
            <person name="Rashid M.M."/>
            <person name="Khan S.A."/>
            <person name="Rahman M.S."/>
            <person name="Alam M."/>
            <person name="Yahiya A.S."/>
            <person name="Khan M.S."/>
            <person name="Azam M.S."/>
            <person name="Haque T."/>
            <person name="Lashkar M.Z.H."/>
            <person name="Akhand A.I."/>
            <person name="Morshed G."/>
            <person name="Roy S."/>
            <person name="Uddin K.S."/>
            <person name="Rabeya T."/>
            <person name="Hossain A.S."/>
            <person name="Chowdhury A."/>
            <person name="Snigdha A.R."/>
            <person name="Mortoza M.S."/>
            <person name="Matin S.A."/>
            <person name="Hoque S.M.E."/>
            <person name="Islam M.K."/>
            <person name="Roy D.K."/>
            <person name="Haider R."/>
            <person name="Moosa M.M."/>
            <person name="Elias S.M."/>
            <person name="Hasan A.M."/>
            <person name="Jahan S."/>
            <person name="Shafiuddin M."/>
            <person name="Mahmood N."/>
            <person name="Shommy N.S."/>
        </authorList>
    </citation>
    <scope>NUCLEOTIDE SEQUENCE [LARGE SCALE GENOMIC DNA]</scope>
    <source>
        <strain evidence="3">cv. O-4</strain>
    </source>
</reference>
<name>A0A1R3KBT6_9ROSI</name>
<dbReference type="AlphaFoldDB" id="A0A1R3KBT6"/>
<dbReference type="PANTHER" id="PTHR33625:SF4">
    <property type="entry name" value="OS08G0179900 PROTEIN"/>
    <property type="match status" value="1"/>
</dbReference>
<dbReference type="Proteomes" id="UP000187203">
    <property type="component" value="Unassembled WGS sequence"/>
</dbReference>
<sequence>MGGGGVMRAAAKVAGVGVVNTTFRSGFQLAPPSAENSVMRVVCRPASSASAMVASSGEAETVVSANQNGSWDMVDDWEFAGAVEDEVTQVGSNSVSGRGEPMARVLFGGVPTMEEAKEATADLKDALDKVYLSSSNSAGTAQASRQTYLSCSEETKDCVTYDVRATSVPQPAIQAFQLLSESPTVQCVVASLAADPNVWNAVMNNAAYMDFVQSQKTADVYEDHGSPRSSESSVKLEEYFDESQPKNIGDRFSDFIHNVKTGVVEMVNKATDFFQSLFASPTGENAKEKGSNYFDKTFGASMMGLAVMVVMVVILKRS</sequence>
<dbReference type="OrthoDB" id="659599at2759"/>
<feature type="transmembrane region" description="Helical" evidence="1">
    <location>
        <begin position="297"/>
        <end position="315"/>
    </location>
</feature>
<keyword evidence="3" id="KW-1185">Reference proteome</keyword>
<gene>
    <name evidence="2" type="ORF">COLO4_09535</name>
</gene>
<proteinExistence type="predicted"/>
<keyword evidence="1" id="KW-0812">Transmembrane</keyword>
<protein>
    <submittedName>
        <fullName evidence="2">Uncharacterized protein</fullName>
    </submittedName>
</protein>
<dbReference type="PANTHER" id="PTHR33625">
    <property type="entry name" value="OS08G0179900 PROTEIN"/>
    <property type="match status" value="1"/>
</dbReference>
<organism evidence="2 3">
    <name type="scientific">Corchorus olitorius</name>
    <dbReference type="NCBI Taxonomy" id="93759"/>
    <lineage>
        <taxon>Eukaryota</taxon>
        <taxon>Viridiplantae</taxon>
        <taxon>Streptophyta</taxon>
        <taxon>Embryophyta</taxon>
        <taxon>Tracheophyta</taxon>
        <taxon>Spermatophyta</taxon>
        <taxon>Magnoliopsida</taxon>
        <taxon>eudicotyledons</taxon>
        <taxon>Gunneridae</taxon>
        <taxon>Pentapetalae</taxon>
        <taxon>rosids</taxon>
        <taxon>malvids</taxon>
        <taxon>Malvales</taxon>
        <taxon>Malvaceae</taxon>
        <taxon>Grewioideae</taxon>
        <taxon>Apeibeae</taxon>
        <taxon>Corchorus</taxon>
    </lineage>
</organism>
<dbReference type="STRING" id="93759.A0A1R3KBT6"/>
<keyword evidence="1" id="KW-0472">Membrane</keyword>
<evidence type="ECO:0000313" key="3">
    <source>
        <dbReference type="Proteomes" id="UP000187203"/>
    </source>
</evidence>
<accession>A0A1R3KBT6</accession>
<evidence type="ECO:0000256" key="1">
    <source>
        <dbReference type="SAM" id="Phobius"/>
    </source>
</evidence>
<comment type="caution">
    <text evidence="2">The sequence shown here is derived from an EMBL/GenBank/DDBJ whole genome shotgun (WGS) entry which is preliminary data.</text>
</comment>